<dbReference type="GeneID" id="18929616"/>
<sequence>MDPARAFRFPAVRTPSSITPSSAGSSASSPTSPITPGTEIEPGPKSPTLSTISTLVARKSFGADSVAGMLCQKISSTVLRPSLPGNHSVDWTMSGSPPNTTGISASRSCSGLVKIQNDVRHRRGIARSVTGPITQFFHLNGEDEEMENEDGWDFICCGEAPCRPERRAGWLGTLDFDEETTKLAPANSSVPLATTITASPDAISALGSPWSPDNKWGKALDPAAASLHPGGSPPALASPGWSPASGEGPLLSPSSFSSFRGHYFGLPGSPLPSLEAVHAMYSTPPQRIPSKGFAVQKAGPTRRIKVSIDSISAPIIADFNNIQI</sequence>
<feature type="compositionally biased region" description="Low complexity" evidence="1">
    <location>
        <begin position="14"/>
        <end position="38"/>
    </location>
</feature>
<reference evidence="3" key="1">
    <citation type="journal article" date="2011" name="Proc. Natl. Acad. Sci. U.S.A.">
        <title>Obligate biotrophy features unraveled by the genomic analysis of rust fungi.</title>
        <authorList>
            <person name="Duplessis S."/>
            <person name="Cuomo C.A."/>
            <person name="Lin Y.-C."/>
            <person name="Aerts A."/>
            <person name="Tisserant E."/>
            <person name="Veneault-Fourrey C."/>
            <person name="Joly D.L."/>
            <person name="Hacquard S."/>
            <person name="Amselem J."/>
            <person name="Cantarel B.L."/>
            <person name="Chiu R."/>
            <person name="Coutinho P.M."/>
            <person name="Feau N."/>
            <person name="Field M."/>
            <person name="Frey P."/>
            <person name="Gelhaye E."/>
            <person name="Goldberg J."/>
            <person name="Grabherr M.G."/>
            <person name="Kodira C.D."/>
            <person name="Kohler A."/>
            <person name="Kuees U."/>
            <person name="Lindquist E.A."/>
            <person name="Lucas S.M."/>
            <person name="Mago R."/>
            <person name="Mauceli E."/>
            <person name="Morin E."/>
            <person name="Murat C."/>
            <person name="Pangilinan J.L."/>
            <person name="Park R."/>
            <person name="Pearson M."/>
            <person name="Quesneville H."/>
            <person name="Rouhier N."/>
            <person name="Sakthikumar S."/>
            <person name="Salamov A.A."/>
            <person name="Schmutz J."/>
            <person name="Selles B."/>
            <person name="Shapiro H."/>
            <person name="Tanguay P."/>
            <person name="Tuskan G.A."/>
            <person name="Henrissat B."/>
            <person name="Van de Peer Y."/>
            <person name="Rouze P."/>
            <person name="Ellis J.G."/>
            <person name="Dodds P.N."/>
            <person name="Schein J.E."/>
            <person name="Zhong S."/>
            <person name="Hamelin R.C."/>
            <person name="Grigoriev I.V."/>
            <person name="Szabo L.J."/>
            <person name="Martin F."/>
        </authorList>
    </citation>
    <scope>NUCLEOTIDE SEQUENCE [LARGE SCALE GENOMIC DNA]</scope>
    <source>
        <strain evidence="3">98AG31 / pathotype 3-4-7</strain>
    </source>
</reference>
<protein>
    <submittedName>
        <fullName evidence="2">Uncharacterized protein</fullName>
    </submittedName>
</protein>
<dbReference type="AlphaFoldDB" id="F4RCE3"/>
<dbReference type="RefSeq" id="XP_007407029.1">
    <property type="nucleotide sequence ID" value="XM_007406967.1"/>
</dbReference>
<dbReference type="Proteomes" id="UP000001072">
    <property type="component" value="Unassembled WGS sequence"/>
</dbReference>
<feature type="region of interest" description="Disordered" evidence="1">
    <location>
        <begin position="222"/>
        <end position="246"/>
    </location>
</feature>
<name>F4RCE3_MELLP</name>
<gene>
    <name evidence="2" type="ORF">MELLADRAFT_60803</name>
</gene>
<feature type="region of interest" description="Disordered" evidence="1">
    <location>
        <begin position="1"/>
        <end position="49"/>
    </location>
</feature>
<proteinExistence type="predicted"/>
<keyword evidence="3" id="KW-1185">Reference proteome</keyword>
<evidence type="ECO:0000313" key="2">
    <source>
        <dbReference type="EMBL" id="EGG09975.1"/>
    </source>
</evidence>
<dbReference type="InParanoid" id="F4RCE3"/>
<organism evidence="3">
    <name type="scientific">Melampsora larici-populina (strain 98AG31 / pathotype 3-4-7)</name>
    <name type="common">Poplar leaf rust fungus</name>
    <dbReference type="NCBI Taxonomy" id="747676"/>
    <lineage>
        <taxon>Eukaryota</taxon>
        <taxon>Fungi</taxon>
        <taxon>Dikarya</taxon>
        <taxon>Basidiomycota</taxon>
        <taxon>Pucciniomycotina</taxon>
        <taxon>Pucciniomycetes</taxon>
        <taxon>Pucciniales</taxon>
        <taxon>Melampsoraceae</taxon>
        <taxon>Melampsora</taxon>
    </lineage>
</organism>
<accession>F4RCE3</accession>
<dbReference type="OrthoDB" id="2514563at2759"/>
<feature type="compositionally biased region" description="Low complexity" evidence="1">
    <location>
        <begin position="229"/>
        <end position="246"/>
    </location>
</feature>
<evidence type="ECO:0000256" key="1">
    <source>
        <dbReference type="SAM" id="MobiDB-lite"/>
    </source>
</evidence>
<dbReference type="HOGENOM" id="CLU_858101_0_0_1"/>
<dbReference type="KEGG" id="mlr:MELLADRAFT_60803"/>
<dbReference type="EMBL" id="GL883096">
    <property type="protein sequence ID" value="EGG09975.1"/>
    <property type="molecule type" value="Genomic_DNA"/>
</dbReference>
<evidence type="ECO:0000313" key="3">
    <source>
        <dbReference type="Proteomes" id="UP000001072"/>
    </source>
</evidence>
<dbReference type="VEuPathDB" id="FungiDB:MELLADRAFT_60803"/>